<dbReference type="EMBL" id="RBPS01000183">
    <property type="protein sequence ID" value="RMO36669.1"/>
    <property type="molecule type" value="Genomic_DNA"/>
</dbReference>
<comment type="caution">
    <text evidence="1">The sequence shown here is derived from an EMBL/GenBank/DDBJ whole genome shotgun (WGS) entry which is preliminary data.</text>
</comment>
<evidence type="ECO:0000313" key="2">
    <source>
        <dbReference type="Proteomes" id="UP000273536"/>
    </source>
</evidence>
<protein>
    <submittedName>
        <fullName evidence="1">IS51, transposase orfB</fullName>
    </submittedName>
</protein>
<dbReference type="AlphaFoldDB" id="A0A3M3UUD0"/>
<dbReference type="Proteomes" id="UP000273536">
    <property type="component" value="Unassembled WGS sequence"/>
</dbReference>
<reference evidence="1 2" key="1">
    <citation type="submission" date="2018-08" db="EMBL/GenBank/DDBJ databases">
        <title>Recombination of ecologically and evolutionarily significant loci maintains genetic cohesion in the Pseudomonas syringae species complex.</title>
        <authorList>
            <person name="Dillon M."/>
            <person name="Thakur S."/>
            <person name="Almeida R.N.D."/>
            <person name="Weir B.S."/>
            <person name="Guttman D.S."/>
        </authorList>
    </citation>
    <scope>NUCLEOTIDE SEQUENCE [LARGE SCALE GENOMIC DNA]</scope>
    <source>
        <strain evidence="1 2">ICMP 6372</strain>
    </source>
</reference>
<gene>
    <name evidence="1" type="ORF">ALQ42_04783</name>
</gene>
<accession>A0A3M3UUD0</accession>
<sequence>MMGELGLQGVVRGKPVKTTVSDQARPCPQDHVNRQFVAECPNALWV</sequence>
<evidence type="ECO:0000313" key="1">
    <source>
        <dbReference type="EMBL" id="RMO36669.1"/>
    </source>
</evidence>
<name>A0A3M3UUD0_PSESG</name>
<proteinExistence type="predicted"/>
<organism evidence="1 2">
    <name type="scientific">Pseudomonas savastanoi pv. glycinea</name>
    <name type="common">Pseudomonas syringae pv. glycinea</name>
    <dbReference type="NCBI Taxonomy" id="318"/>
    <lineage>
        <taxon>Bacteria</taxon>
        <taxon>Pseudomonadati</taxon>
        <taxon>Pseudomonadota</taxon>
        <taxon>Gammaproteobacteria</taxon>
        <taxon>Pseudomonadales</taxon>
        <taxon>Pseudomonadaceae</taxon>
        <taxon>Pseudomonas</taxon>
    </lineage>
</organism>